<gene>
    <name evidence="6" type="ORF">ACFOEV_00990</name>
</gene>
<dbReference type="SUPFAM" id="SSF53850">
    <property type="entry name" value="Periplasmic binding protein-like II"/>
    <property type="match status" value="1"/>
</dbReference>
<dbReference type="Gene3D" id="1.10.10.10">
    <property type="entry name" value="Winged helix-like DNA-binding domain superfamily/Winged helix DNA-binding domain"/>
    <property type="match status" value="1"/>
</dbReference>
<reference evidence="7" key="1">
    <citation type="journal article" date="2019" name="Int. J. Syst. Evol. Microbiol.">
        <title>The Global Catalogue of Microorganisms (GCM) 10K type strain sequencing project: providing services to taxonomists for standard genome sequencing and annotation.</title>
        <authorList>
            <consortium name="The Broad Institute Genomics Platform"/>
            <consortium name="The Broad Institute Genome Sequencing Center for Infectious Disease"/>
            <person name="Wu L."/>
            <person name="Ma J."/>
        </authorList>
    </citation>
    <scope>NUCLEOTIDE SEQUENCE [LARGE SCALE GENOMIC DNA]</scope>
    <source>
        <strain evidence="7">CECT 7698</strain>
    </source>
</reference>
<name>A0ABV7LI45_9GAMM</name>
<dbReference type="InterPro" id="IPR005119">
    <property type="entry name" value="LysR_subst-bd"/>
</dbReference>
<accession>A0ABV7LI45</accession>
<keyword evidence="2" id="KW-0805">Transcription regulation</keyword>
<dbReference type="SUPFAM" id="SSF46785">
    <property type="entry name" value="Winged helix' DNA-binding domain"/>
    <property type="match status" value="1"/>
</dbReference>
<organism evidence="6 7">
    <name type="scientific">Litchfieldella rifensis</name>
    <dbReference type="NCBI Taxonomy" id="762643"/>
    <lineage>
        <taxon>Bacteria</taxon>
        <taxon>Pseudomonadati</taxon>
        <taxon>Pseudomonadota</taxon>
        <taxon>Gammaproteobacteria</taxon>
        <taxon>Oceanospirillales</taxon>
        <taxon>Halomonadaceae</taxon>
        <taxon>Litchfieldella</taxon>
    </lineage>
</organism>
<evidence type="ECO:0000256" key="2">
    <source>
        <dbReference type="ARBA" id="ARBA00023015"/>
    </source>
</evidence>
<evidence type="ECO:0000313" key="7">
    <source>
        <dbReference type="Proteomes" id="UP001595579"/>
    </source>
</evidence>
<dbReference type="RefSeq" id="WP_386770691.1">
    <property type="nucleotide sequence ID" value="NZ_JBHRUG010000002.1"/>
</dbReference>
<dbReference type="Gene3D" id="3.40.190.10">
    <property type="entry name" value="Periplasmic binding protein-like II"/>
    <property type="match status" value="2"/>
</dbReference>
<dbReference type="Pfam" id="PF00126">
    <property type="entry name" value="HTH_1"/>
    <property type="match status" value="1"/>
</dbReference>
<dbReference type="PRINTS" id="PR00039">
    <property type="entry name" value="HTHLYSR"/>
</dbReference>
<dbReference type="Proteomes" id="UP001595579">
    <property type="component" value="Unassembled WGS sequence"/>
</dbReference>
<dbReference type="PANTHER" id="PTHR30579">
    <property type="entry name" value="TRANSCRIPTIONAL REGULATOR"/>
    <property type="match status" value="1"/>
</dbReference>
<comment type="caution">
    <text evidence="6">The sequence shown here is derived from an EMBL/GenBank/DDBJ whole genome shotgun (WGS) entry which is preliminary data.</text>
</comment>
<sequence>MLDLLLLRSFVTVIDEGSFTRAASRLHLTQPAISGHLRRLEAQIGKPLLQRTTRSVEVTPDGECLVGYARAILALNRDAMTQLSRSTFQGNIRIGVAEDFSHPRLLRTLQDFMQDNPKIEIGVRVGIPGDMINAMKRGYVDLVLGAQCGAREPGRLLWREPLVWAWASQAAIRLPSPLPLALFPEPCPYREVALAKLAQSGIAQRTAMLCMSGASLRAAATTGFAIAPMPASQLSPGLMALTQEHGLPQLPDAEFMLITSPTGDQAVLTALADSIVESLTSRAVAEPA</sequence>
<comment type="similarity">
    <text evidence="1">Belongs to the LysR transcriptional regulatory family.</text>
</comment>
<dbReference type="Pfam" id="PF03466">
    <property type="entry name" value="LysR_substrate"/>
    <property type="match status" value="1"/>
</dbReference>
<dbReference type="InterPro" id="IPR036388">
    <property type="entry name" value="WH-like_DNA-bd_sf"/>
</dbReference>
<proteinExistence type="inferred from homology"/>
<protein>
    <submittedName>
        <fullName evidence="6">LysR family transcriptional regulator</fullName>
    </submittedName>
</protein>
<dbReference type="EMBL" id="JBHRUG010000002">
    <property type="protein sequence ID" value="MFC3282182.1"/>
    <property type="molecule type" value="Genomic_DNA"/>
</dbReference>
<evidence type="ECO:0000256" key="1">
    <source>
        <dbReference type="ARBA" id="ARBA00009437"/>
    </source>
</evidence>
<dbReference type="PROSITE" id="PS50931">
    <property type="entry name" value="HTH_LYSR"/>
    <property type="match status" value="1"/>
</dbReference>
<evidence type="ECO:0000256" key="4">
    <source>
        <dbReference type="ARBA" id="ARBA00023163"/>
    </source>
</evidence>
<dbReference type="PANTHER" id="PTHR30579:SF7">
    <property type="entry name" value="HTH-TYPE TRANSCRIPTIONAL REGULATOR LRHA-RELATED"/>
    <property type="match status" value="1"/>
</dbReference>
<evidence type="ECO:0000313" key="6">
    <source>
        <dbReference type="EMBL" id="MFC3282182.1"/>
    </source>
</evidence>
<dbReference type="InterPro" id="IPR000847">
    <property type="entry name" value="LysR_HTH_N"/>
</dbReference>
<evidence type="ECO:0000256" key="3">
    <source>
        <dbReference type="ARBA" id="ARBA00023125"/>
    </source>
</evidence>
<keyword evidence="7" id="KW-1185">Reference proteome</keyword>
<feature type="domain" description="HTH lysR-type" evidence="5">
    <location>
        <begin position="2"/>
        <end position="59"/>
    </location>
</feature>
<dbReference type="InterPro" id="IPR050176">
    <property type="entry name" value="LTTR"/>
</dbReference>
<keyword evidence="3" id="KW-0238">DNA-binding</keyword>
<dbReference type="InterPro" id="IPR036390">
    <property type="entry name" value="WH_DNA-bd_sf"/>
</dbReference>
<keyword evidence="4" id="KW-0804">Transcription</keyword>
<evidence type="ECO:0000259" key="5">
    <source>
        <dbReference type="PROSITE" id="PS50931"/>
    </source>
</evidence>